<accession>A0A6S7C5B9</accession>
<organism evidence="3 4">
    <name type="scientific">Achromobacter anxifer</name>
    <dbReference type="NCBI Taxonomy" id="1287737"/>
    <lineage>
        <taxon>Bacteria</taxon>
        <taxon>Pseudomonadati</taxon>
        <taxon>Pseudomonadota</taxon>
        <taxon>Betaproteobacteria</taxon>
        <taxon>Burkholderiales</taxon>
        <taxon>Alcaligenaceae</taxon>
        <taxon>Achromobacter</taxon>
    </lineage>
</organism>
<dbReference type="Pfam" id="PF16967">
    <property type="entry name" value="TcfC"/>
    <property type="match status" value="1"/>
</dbReference>
<proteinExistence type="predicted"/>
<gene>
    <name evidence="3" type="ORF">LMG26858_00185</name>
</gene>
<feature type="chain" id="PRO_5028985869" description="Pilus assembly protein E-set like domain-containing protein" evidence="1">
    <location>
        <begin position="28"/>
        <end position="753"/>
    </location>
</feature>
<keyword evidence="4" id="KW-1185">Reference proteome</keyword>
<feature type="signal peptide" evidence="1">
    <location>
        <begin position="1"/>
        <end position="27"/>
    </location>
</feature>
<protein>
    <recommendedName>
        <fullName evidence="2">Pilus assembly protein E-set like domain-containing protein</fullName>
    </recommendedName>
</protein>
<evidence type="ECO:0000313" key="3">
    <source>
        <dbReference type="EMBL" id="CAB3820816.1"/>
    </source>
</evidence>
<dbReference type="AlphaFoldDB" id="A0A6S7C5B9"/>
<evidence type="ECO:0000256" key="1">
    <source>
        <dbReference type="SAM" id="SignalP"/>
    </source>
</evidence>
<sequence length="753" mass="82175">MHAHRVPHCRKKLLACTLAAASAQVFAQTKISYGIPEGFSAVEMDNSASYVATFNGKTLPGLIAYSPQRNRLTFDPVKYAENGVALEDMEVIRKVVSEIDYKQCVNGCDLRLAEHYVTIDKIRRTLQIRSSRDDYLSPATTWGLVNNQSLDLRGSSDSYRALNVSGSTWLGLPMRSFGYMSWYGSRNRMRGQSSRDQGISSYFLQKNFQSTYVRAGKQNSLDYASGSVGTLLSPSFDQFITLGSQDHLRANQDTGSLVLYSTAEGNYEFYRNGRLVLKRPAILGRNEISFIDLPGGYYPVEIRLVDRNGNLVNRETRDINNLNFNGGGRNSWHVTAGKEMGTDGQLFQAAVSRNLSQFYMNASFIAGDQSRWASEINVTRPGRIGTAEITPTLGLLGGERGAGGYFNLSMSDPVLGSATLSRYQNNNISRFYWGAPSTSLSYSRSLGAVAVGYNYNKHSRGEIQQAEARWNYHPNGLWSTFSLGVQKGGYGRGDGGYAVYFNMSWTLDKTQASFRAARQGGDTQLSGDYRKDFQDSYGSSTAGVTVNRSSASNGINLYGSRSGTRGDASLSLGHSSYGSNADFNYRGMAAVGAEGVALGRYNSSGSALLLQTPDLEGTPYGFSVEGHPVAGGSTYAVPLNNYRDLPFAQVSSNNEHMDMNIEVPANVVRAHPGQVYAAQAKVAINMIYSGILLDASGKPVGGKILETGDTAYSNGLFSVASKSVLRAITVEQPGRRYDCDLSNTFNGSYYRCR</sequence>
<evidence type="ECO:0000313" key="4">
    <source>
        <dbReference type="Proteomes" id="UP000494117"/>
    </source>
</evidence>
<reference evidence="3 4" key="1">
    <citation type="submission" date="2020-04" db="EMBL/GenBank/DDBJ databases">
        <authorList>
            <person name="De Canck E."/>
        </authorList>
    </citation>
    <scope>NUCLEOTIDE SEQUENCE [LARGE SCALE GENOMIC DNA]</scope>
    <source>
        <strain evidence="3 4">LMG 26858</strain>
    </source>
</reference>
<keyword evidence="1" id="KW-0732">Signal</keyword>
<dbReference type="Proteomes" id="UP000494117">
    <property type="component" value="Unassembled WGS sequence"/>
</dbReference>
<dbReference type="InterPro" id="IPR032636">
    <property type="entry name" value="Pilus_assem_E-set-like_dom"/>
</dbReference>
<feature type="domain" description="Pilus assembly protein E-set like" evidence="2">
    <location>
        <begin position="257"/>
        <end position="321"/>
    </location>
</feature>
<evidence type="ECO:0000259" key="2">
    <source>
        <dbReference type="Pfam" id="PF16967"/>
    </source>
</evidence>
<dbReference type="EMBL" id="CADILG010000001">
    <property type="protein sequence ID" value="CAB3820816.1"/>
    <property type="molecule type" value="Genomic_DNA"/>
</dbReference>
<name>A0A6S7C5B9_9BURK</name>